<evidence type="ECO:0000313" key="4">
    <source>
        <dbReference type="EMBL" id="KUO40976.1"/>
    </source>
</evidence>
<protein>
    <recommendedName>
        <fullName evidence="3">TsaA-like domain-containing protein</fullName>
    </recommendedName>
</protein>
<accession>A0A147JWS1</accession>
<dbReference type="InterPro" id="IPR023370">
    <property type="entry name" value="TrmO-like_N"/>
</dbReference>
<sequence length="143" mass="15724">MVAKGELQFLGVVEKAGEEEARITIFPEFCPALKGVENYSHLIILFWFHQRDTPEERKTLQVTPKRHPGAPQVGVFACRSPTRPNPIGLCVVELLKVDNCTLLVKGLDAAEGSPILDIKPYLPRADSVPGARAPEWMSHGPAT</sequence>
<keyword evidence="1" id="KW-0949">S-adenosyl-L-methionine</keyword>
<feature type="domain" description="TsaA-like" evidence="3">
    <location>
        <begin position="7"/>
        <end position="130"/>
    </location>
</feature>
<dbReference type="InterPro" id="IPR036413">
    <property type="entry name" value="YaeB-like_sf"/>
</dbReference>
<dbReference type="PANTHER" id="PTHR12818:SF0">
    <property type="entry name" value="TRNA (ADENINE(37)-N6)-METHYLTRANSFERASE"/>
    <property type="match status" value="1"/>
</dbReference>
<dbReference type="Pfam" id="PF01980">
    <property type="entry name" value="TrmO_N"/>
    <property type="match status" value="1"/>
</dbReference>
<dbReference type="InterPro" id="IPR023368">
    <property type="entry name" value="UPF0066_cons_site"/>
</dbReference>
<evidence type="ECO:0000256" key="2">
    <source>
        <dbReference type="ARBA" id="ARBA00033753"/>
    </source>
</evidence>
<gene>
    <name evidence="4" type="ORF">APZ16_06350</name>
</gene>
<evidence type="ECO:0000313" key="5">
    <source>
        <dbReference type="Proteomes" id="UP000074294"/>
    </source>
</evidence>
<dbReference type="SUPFAM" id="SSF118196">
    <property type="entry name" value="YaeB-like"/>
    <property type="match status" value="1"/>
</dbReference>
<dbReference type="NCBIfam" id="TIGR00104">
    <property type="entry name" value="tRNA_TsaA"/>
    <property type="match status" value="1"/>
</dbReference>
<evidence type="ECO:0000259" key="3">
    <source>
        <dbReference type="PROSITE" id="PS51668"/>
    </source>
</evidence>
<dbReference type="Proteomes" id="UP000074294">
    <property type="component" value="Unassembled WGS sequence"/>
</dbReference>
<dbReference type="PROSITE" id="PS01318">
    <property type="entry name" value="TSAA_1"/>
    <property type="match status" value="1"/>
</dbReference>
<dbReference type="InterPro" id="IPR036414">
    <property type="entry name" value="YaeB_N_sf"/>
</dbReference>
<reference evidence="4 5" key="1">
    <citation type="journal article" date="2016" name="Nat. Microbiol.">
        <title>Genomic inference of the metabolism of cosmopolitan subsurface Archaea, Hadesarchaea.</title>
        <authorList>
            <person name="Baker B.J."/>
            <person name="Saw J.H."/>
            <person name="Lind A.E."/>
            <person name="Lazar C.S."/>
            <person name="Hinrichs K.-U."/>
            <person name="Teske A.P."/>
            <person name="Ettema T.J."/>
        </authorList>
    </citation>
    <scope>NUCLEOTIDE SEQUENCE [LARGE SCALE GENOMIC DNA]</scope>
</reference>
<dbReference type="PANTHER" id="PTHR12818">
    <property type="entry name" value="TRNA (ADENINE(37)-N6)-METHYLTRANSFERASE"/>
    <property type="match status" value="1"/>
</dbReference>
<organism evidence="4 5">
    <name type="scientific">Hadarchaeum yellowstonense</name>
    <dbReference type="NCBI Taxonomy" id="1776334"/>
    <lineage>
        <taxon>Archaea</taxon>
        <taxon>Methanobacteriati</taxon>
        <taxon>Candidatus Hadarchaeota</taxon>
        <taxon>Candidatus Hadarchaeia</taxon>
        <taxon>Candidatus Hadarchaeales</taxon>
        <taxon>Candidatus Hadarchaeaceae</taxon>
        <taxon>Candidatus Hadarchaeum</taxon>
    </lineage>
</organism>
<dbReference type="AlphaFoldDB" id="A0A147JWS1"/>
<dbReference type="STRING" id="1776334.APZ16_06350"/>
<comment type="similarity">
    <text evidence="2">Belongs to the tRNA methyltransferase O family.</text>
</comment>
<dbReference type="Gene3D" id="2.40.30.70">
    <property type="entry name" value="YaeB-like"/>
    <property type="match status" value="1"/>
</dbReference>
<dbReference type="PROSITE" id="PS51668">
    <property type="entry name" value="TSAA_2"/>
    <property type="match status" value="1"/>
</dbReference>
<evidence type="ECO:0000256" key="1">
    <source>
        <dbReference type="ARBA" id="ARBA00022691"/>
    </source>
</evidence>
<proteinExistence type="inferred from homology"/>
<dbReference type="EMBL" id="LQMQ01000030">
    <property type="protein sequence ID" value="KUO40976.1"/>
    <property type="molecule type" value="Genomic_DNA"/>
</dbReference>
<dbReference type="InterPro" id="IPR040372">
    <property type="entry name" value="YaeB-like"/>
</dbReference>
<comment type="caution">
    <text evidence="4">The sequence shown here is derived from an EMBL/GenBank/DDBJ whole genome shotgun (WGS) entry which is preliminary data.</text>
</comment>
<name>A0A147JWS1_HADYE</name>
<dbReference type="CDD" id="cd09281">
    <property type="entry name" value="UPF0066"/>
    <property type="match status" value="1"/>
</dbReference>